<dbReference type="Gene3D" id="3.30.70.100">
    <property type="match status" value="1"/>
</dbReference>
<evidence type="ECO:0000313" key="3">
    <source>
        <dbReference type="Proteomes" id="UP000058446"/>
    </source>
</evidence>
<dbReference type="KEGG" id="clw:CLAC_08665"/>
<reference evidence="2 3" key="1">
    <citation type="submission" date="2013-10" db="EMBL/GenBank/DDBJ databases">
        <title>Complete genome sequence of Corynebacterium lactis DSM 45799(T), isolated from raw cow milk.</title>
        <authorList>
            <person name="Ruckert C."/>
            <person name="Albersmeier A."/>
            <person name="Lipski A."/>
            <person name="Kalinowski J."/>
        </authorList>
    </citation>
    <scope>NUCLEOTIDE SEQUENCE [LARGE SCALE GENOMIC DNA]</scope>
    <source>
        <strain evidence="2 3">RW2-5</strain>
    </source>
</reference>
<gene>
    <name evidence="2" type="ORF">CLAC_08665</name>
</gene>
<dbReference type="GO" id="GO:0004497">
    <property type="term" value="F:monooxygenase activity"/>
    <property type="evidence" value="ECO:0007669"/>
    <property type="project" value="UniProtKB-KW"/>
</dbReference>
<evidence type="ECO:0000259" key="1">
    <source>
        <dbReference type="PROSITE" id="PS51725"/>
    </source>
</evidence>
<dbReference type="PANTHER" id="PTHR33336:SF3">
    <property type="entry name" value="ABM DOMAIN-CONTAINING PROTEIN"/>
    <property type="match status" value="1"/>
</dbReference>
<dbReference type="EMBL" id="CP006841">
    <property type="protein sequence ID" value="ALA67774.1"/>
    <property type="molecule type" value="Genomic_DNA"/>
</dbReference>
<dbReference type="InterPro" id="IPR007138">
    <property type="entry name" value="ABM_dom"/>
</dbReference>
<name>A0A0K2H179_9CORY</name>
<accession>A0A0K2H179</accession>
<dbReference type="InterPro" id="IPR050744">
    <property type="entry name" value="AI-2_Isomerase_LsrG"/>
</dbReference>
<proteinExistence type="predicted"/>
<dbReference type="PROSITE" id="PS51725">
    <property type="entry name" value="ABM"/>
    <property type="match status" value="1"/>
</dbReference>
<sequence length="110" mass="12688">MGDMIFIVVNYQVKPEFADEWMDHVADFTKATRAEAGNKWFEWSRSVEDPNQYILVEAFEDDAAEAHVNSEHFAEGLEAMKPLLVETPKIVSQVLPDKQDWDRMGELQVD</sequence>
<keyword evidence="2" id="KW-0560">Oxidoreductase</keyword>
<dbReference type="PATRIC" id="fig|1408189.4.peg.1733"/>
<dbReference type="InterPro" id="IPR011008">
    <property type="entry name" value="Dimeric_a/b-barrel"/>
</dbReference>
<evidence type="ECO:0000313" key="2">
    <source>
        <dbReference type="EMBL" id="ALA67774.1"/>
    </source>
</evidence>
<dbReference type="AlphaFoldDB" id="A0A0K2H179"/>
<feature type="domain" description="ABM" evidence="1">
    <location>
        <begin position="5"/>
        <end position="92"/>
    </location>
</feature>
<protein>
    <submittedName>
        <fullName evidence="2">Antibiotic biosynthesis monooxygenase</fullName>
    </submittedName>
</protein>
<dbReference type="SUPFAM" id="SSF54909">
    <property type="entry name" value="Dimeric alpha+beta barrel"/>
    <property type="match status" value="1"/>
</dbReference>
<dbReference type="Pfam" id="PF03992">
    <property type="entry name" value="ABM"/>
    <property type="match status" value="1"/>
</dbReference>
<keyword evidence="2" id="KW-0503">Monooxygenase</keyword>
<dbReference type="PANTHER" id="PTHR33336">
    <property type="entry name" value="QUINOL MONOOXYGENASE YGIN-RELATED"/>
    <property type="match status" value="1"/>
</dbReference>
<dbReference type="OrthoDB" id="8452260at2"/>
<dbReference type="Proteomes" id="UP000058446">
    <property type="component" value="Chromosome"/>
</dbReference>
<organism evidence="2 3">
    <name type="scientific">Corynebacterium lactis RW2-5</name>
    <dbReference type="NCBI Taxonomy" id="1408189"/>
    <lineage>
        <taxon>Bacteria</taxon>
        <taxon>Bacillati</taxon>
        <taxon>Actinomycetota</taxon>
        <taxon>Actinomycetes</taxon>
        <taxon>Mycobacteriales</taxon>
        <taxon>Corynebacteriaceae</taxon>
        <taxon>Corynebacterium</taxon>
    </lineage>
</organism>
<dbReference type="STRING" id="1408189.CLAC_08665"/>
<keyword evidence="3" id="KW-1185">Reference proteome</keyword>